<evidence type="ECO:0000256" key="1">
    <source>
        <dbReference type="ARBA" id="ARBA00003257"/>
    </source>
</evidence>
<dbReference type="Pfam" id="PF00361">
    <property type="entry name" value="Proton_antipo_M"/>
    <property type="match status" value="1"/>
</dbReference>
<feature type="transmembrane region" description="Helical" evidence="18">
    <location>
        <begin position="7"/>
        <end position="26"/>
    </location>
</feature>
<feature type="domain" description="NADH dehydrogenase subunit 5 C-terminal" evidence="20">
    <location>
        <begin position="384"/>
        <end position="558"/>
    </location>
</feature>
<dbReference type="AlphaFoldDB" id="Q0H2F5"/>
<reference evidence="21" key="1">
    <citation type="journal article" date="2006" name="Genome">
        <title>Mitochondrial genomes of Vanhornia eucnemidarum (Apocrita: Vanhorniidae) and Primeuchroeus spp. (Aculeata: Chrysididae): Evidence of rearranged mitochondrial genomes within the Apocrita (Insecta: Hymenoptera).</title>
        <authorList>
            <person name="Castro L.R."/>
            <person name="Ruberu K."/>
            <person name="Dowton M."/>
        </authorList>
    </citation>
    <scope>NUCLEOTIDE SEQUENCE</scope>
</reference>
<evidence type="ECO:0000256" key="13">
    <source>
        <dbReference type="ARBA" id="ARBA00023075"/>
    </source>
</evidence>
<comment type="subcellular location">
    <subcellularLocation>
        <location evidence="2">Mitochondrion inner membrane</location>
        <topology evidence="2">Multi-pass membrane protein</topology>
    </subcellularLocation>
</comment>
<dbReference type="EC" id="7.1.1.2" evidence="3"/>
<dbReference type="PRINTS" id="PR01434">
    <property type="entry name" value="NADHDHGNASE5"/>
</dbReference>
<dbReference type="GO" id="GO:0005743">
    <property type="term" value="C:mitochondrial inner membrane"/>
    <property type="evidence" value="ECO:0007669"/>
    <property type="project" value="UniProtKB-SubCell"/>
</dbReference>
<evidence type="ECO:0000256" key="16">
    <source>
        <dbReference type="ARBA" id="ARBA00031027"/>
    </source>
</evidence>
<feature type="transmembrane region" description="Helical" evidence="18">
    <location>
        <begin position="109"/>
        <end position="129"/>
    </location>
</feature>
<keyword evidence="11 18" id="KW-1133">Transmembrane helix</keyword>
<feature type="transmembrane region" description="Helical" evidence="18">
    <location>
        <begin position="86"/>
        <end position="103"/>
    </location>
</feature>
<dbReference type="Pfam" id="PF06455">
    <property type="entry name" value="NADH5_C"/>
    <property type="match status" value="1"/>
</dbReference>
<sequence length="560" mass="66009">MIMLYYIFFFFFFGMVYFILGIYFLYNQNSMFIEWNLFMINSMEVNMLVLLDMISLLFIVLFLLISSMIFLYSSEYMIGDNFIDRFVYLMIMFIISMIMMILSPNLFTILLGWDGLGLISYCLIIYYQNYKSLKSGMLTILMNRLGDLSLVISIGLMVYIGSWNFIFYYDLSVMLFLMVIFSGMSKSAQLPLSSWLPAAMAAPTPVSSLVHSSTLVTAGIYLLIRFNLSLYNYYFMNILMILSLLTMFFFGMSANYEYDLKKIIAFSTLSQLGMMLMLLCMGMDMLSFFHLLVHALFKSLLFMCVGMIIHSMMDSQDIRFMGSLVKFFPMLMMIFNISSLSLCGIPYMSGFYSKDLMLESSLMMDFNLVILIVFYLSIGLTISYSMRLVNYSFVSYFKFNSLYNISENKLVNISLFFLMVMSVISGSMLWWLMFSSISLVYLSLFLKLLVIIILFIGFNLGYFIMNNIYLLEIKCDLNKKLMYGSMWFYTYLSLFMINKFFFMNFKMNFFFEKGWLEYLISMNLNYLFKSYFLSQLIFMNKYMMLIKMLIYLVLLYIILF</sequence>
<evidence type="ECO:0000256" key="6">
    <source>
        <dbReference type="ARBA" id="ARBA00022660"/>
    </source>
</evidence>
<evidence type="ECO:0000256" key="2">
    <source>
        <dbReference type="ARBA" id="ARBA00004448"/>
    </source>
</evidence>
<evidence type="ECO:0000256" key="11">
    <source>
        <dbReference type="ARBA" id="ARBA00022989"/>
    </source>
</evidence>
<keyword evidence="12" id="KW-0520">NAD</keyword>
<keyword evidence="14 21" id="KW-0496">Mitochondrion</keyword>
<comment type="function">
    <text evidence="1">Core subunit of the mitochondrial membrane respiratory chain NADH dehydrogenase (Complex I) that is believed to belong to the minimal assembly required for catalysis. Complex I functions in the transfer of electrons from NADH to the respiratory chain. The immediate electron acceptor for the enzyme is believed to be ubiquinone.</text>
</comment>
<dbReference type="PRINTS" id="PR01435">
    <property type="entry name" value="NPOXDRDTASE5"/>
</dbReference>
<proteinExistence type="predicted"/>
<geneLocation type="mitochondrion" evidence="21"/>
<dbReference type="GO" id="GO:0008137">
    <property type="term" value="F:NADH dehydrogenase (ubiquinone) activity"/>
    <property type="evidence" value="ECO:0007669"/>
    <property type="project" value="UniProtKB-EC"/>
</dbReference>
<keyword evidence="8" id="KW-0999">Mitochondrion inner membrane</keyword>
<evidence type="ECO:0000256" key="9">
    <source>
        <dbReference type="ARBA" id="ARBA00022967"/>
    </source>
</evidence>
<feature type="transmembrane region" description="Helical" evidence="18">
    <location>
        <begin position="439"/>
        <end position="465"/>
    </location>
</feature>
<evidence type="ECO:0000256" key="17">
    <source>
        <dbReference type="ARBA" id="ARBA00049551"/>
    </source>
</evidence>
<name>Q0H2F5_9HYME</name>
<keyword evidence="7 18" id="KW-0812">Transmembrane</keyword>
<dbReference type="InterPro" id="IPR003945">
    <property type="entry name" value="NU5C-like"/>
</dbReference>
<feature type="transmembrane region" description="Helical" evidence="18">
    <location>
        <begin position="141"/>
        <end position="160"/>
    </location>
</feature>
<feature type="transmembrane region" description="Helical" evidence="18">
    <location>
        <begin position="324"/>
        <end position="348"/>
    </location>
</feature>
<evidence type="ECO:0000256" key="10">
    <source>
        <dbReference type="ARBA" id="ARBA00022982"/>
    </source>
</evidence>
<keyword evidence="13" id="KW-0830">Ubiquinone</keyword>
<dbReference type="InterPro" id="IPR010934">
    <property type="entry name" value="NADH_DH_su5_C"/>
</dbReference>
<dbReference type="InterPro" id="IPR001750">
    <property type="entry name" value="ND/Mrp_TM"/>
</dbReference>
<evidence type="ECO:0000256" key="5">
    <source>
        <dbReference type="ARBA" id="ARBA00022448"/>
    </source>
</evidence>
<dbReference type="PANTHER" id="PTHR42829:SF2">
    <property type="entry name" value="NADH-UBIQUINONE OXIDOREDUCTASE CHAIN 5"/>
    <property type="match status" value="1"/>
</dbReference>
<organism evidence="21">
    <name type="scientific">Vanhornia eucnemidarum</name>
    <dbReference type="NCBI Taxonomy" id="32432"/>
    <lineage>
        <taxon>Eukaryota</taxon>
        <taxon>Metazoa</taxon>
        <taxon>Ecdysozoa</taxon>
        <taxon>Arthropoda</taxon>
        <taxon>Hexapoda</taxon>
        <taxon>Insecta</taxon>
        <taxon>Pterygota</taxon>
        <taxon>Neoptera</taxon>
        <taxon>Endopterygota</taxon>
        <taxon>Hymenoptera</taxon>
        <taxon>Apocrita</taxon>
        <taxon>Proctotrupomorpha</taxon>
        <taxon>Proctotrupoidea</taxon>
        <taxon>Vanhorniidae</taxon>
        <taxon>Vanhornia</taxon>
    </lineage>
</organism>
<dbReference type="GO" id="GO:0003954">
    <property type="term" value="F:NADH dehydrogenase activity"/>
    <property type="evidence" value="ECO:0007669"/>
    <property type="project" value="TreeGrafter"/>
</dbReference>
<evidence type="ECO:0000256" key="8">
    <source>
        <dbReference type="ARBA" id="ARBA00022792"/>
    </source>
</evidence>
<keyword evidence="9" id="KW-1278">Translocase</keyword>
<evidence type="ECO:0000259" key="20">
    <source>
        <dbReference type="Pfam" id="PF06455"/>
    </source>
</evidence>
<evidence type="ECO:0000256" key="7">
    <source>
        <dbReference type="ARBA" id="ARBA00022692"/>
    </source>
</evidence>
<feature type="transmembrane region" description="Helical" evidence="18">
    <location>
        <begin position="291"/>
        <end position="312"/>
    </location>
</feature>
<dbReference type="GO" id="GO:0015990">
    <property type="term" value="P:electron transport coupled proton transport"/>
    <property type="evidence" value="ECO:0007669"/>
    <property type="project" value="TreeGrafter"/>
</dbReference>
<keyword evidence="5" id="KW-0813">Transport</keyword>
<evidence type="ECO:0000256" key="18">
    <source>
        <dbReference type="SAM" id="Phobius"/>
    </source>
</evidence>
<evidence type="ECO:0000256" key="14">
    <source>
        <dbReference type="ARBA" id="ARBA00023128"/>
    </source>
</evidence>
<protein>
    <recommendedName>
        <fullName evidence="4">NADH-ubiquinone oxidoreductase chain 5</fullName>
        <ecNumber evidence="3">7.1.1.2</ecNumber>
    </recommendedName>
    <alternativeName>
        <fullName evidence="16">NADH dehydrogenase subunit 5</fullName>
    </alternativeName>
</protein>
<feature type="transmembrane region" description="Helical" evidence="18">
    <location>
        <begin position="46"/>
        <end position="74"/>
    </location>
</feature>
<feature type="transmembrane region" description="Helical" evidence="18">
    <location>
        <begin position="410"/>
        <end position="433"/>
    </location>
</feature>
<dbReference type="PANTHER" id="PTHR42829">
    <property type="entry name" value="NADH-UBIQUINONE OXIDOREDUCTASE CHAIN 5"/>
    <property type="match status" value="1"/>
</dbReference>
<evidence type="ECO:0000256" key="15">
    <source>
        <dbReference type="ARBA" id="ARBA00023136"/>
    </source>
</evidence>
<comment type="catalytic activity">
    <reaction evidence="17">
        <text>a ubiquinone + NADH + 5 H(+)(in) = a ubiquinol + NAD(+) + 4 H(+)(out)</text>
        <dbReference type="Rhea" id="RHEA:29091"/>
        <dbReference type="Rhea" id="RHEA-COMP:9565"/>
        <dbReference type="Rhea" id="RHEA-COMP:9566"/>
        <dbReference type="ChEBI" id="CHEBI:15378"/>
        <dbReference type="ChEBI" id="CHEBI:16389"/>
        <dbReference type="ChEBI" id="CHEBI:17976"/>
        <dbReference type="ChEBI" id="CHEBI:57540"/>
        <dbReference type="ChEBI" id="CHEBI:57945"/>
        <dbReference type="EC" id="7.1.1.2"/>
    </reaction>
</comment>
<feature type="transmembrane region" description="Helical" evidence="18">
    <location>
        <begin position="368"/>
        <end position="389"/>
    </location>
</feature>
<feature type="transmembrane region" description="Helical" evidence="18">
    <location>
        <begin position="542"/>
        <end position="559"/>
    </location>
</feature>
<accession>Q0H2F5</accession>
<evidence type="ECO:0000256" key="3">
    <source>
        <dbReference type="ARBA" id="ARBA00012944"/>
    </source>
</evidence>
<evidence type="ECO:0000256" key="12">
    <source>
        <dbReference type="ARBA" id="ARBA00023027"/>
    </source>
</evidence>
<gene>
    <name evidence="21" type="primary">nd5</name>
</gene>
<evidence type="ECO:0000313" key="21">
    <source>
        <dbReference type="EMBL" id="ABB92706.1"/>
    </source>
</evidence>
<evidence type="ECO:0000256" key="4">
    <source>
        <dbReference type="ARBA" id="ARBA00021096"/>
    </source>
</evidence>
<evidence type="ECO:0000259" key="19">
    <source>
        <dbReference type="Pfam" id="PF00361"/>
    </source>
</evidence>
<dbReference type="GO" id="GO:0042773">
    <property type="term" value="P:ATP synthesis coupled electron transport"/>
    <property type="evidence" value="ECO:0007669"/>
    <property type="project" value="InterPro"/>
</dbReference>
<feature type="transmembrane region" description="Helical" evidence="18">
    <location>
        <begin position="486"/>
        <end position="503"/>
    </location>
</feature>
<dbReference type="EMBL" id="DQ302100">
    <property type="protein sequence ID" value="ABB92706.1"/>
    <property type="molecule type" value="Genomic_DNA"/>
</dbReference>
<keyword evidence="10" id="KW-0249">Electron transport</keyword>
<feature type="domain" description="NADH:quinone oxidoreductase/Mrp antiporter transmembrane" evidence="19">
    <location>
        <begin position="103"/>
        <end position="375"/>
    </location>
</feature>
<feature type="transmembrane region" description="Helical" evidence="18">
    <location>
        <begin position="206"/>
        <end position="224"/>
    </location>
</feature>
<keyword evidence="15 18" id="KW-0472">Membrane</keyword>
<keyword evidence="6" id="KW-0679">Respiratory chain</keyword>
<feature type="transmembrane region" description="Helical" evidence="18">
    <location>
        <begin position="230"/>
        <end position="251"/>
    </location>
</feature>